<comment type="caution">
    <text evidence="1">The sequence shown here is derived from an EMBL/GenBank/DDBJ whole genome shotgun (WGS) entry which is preliminary data.</text>
</comment>
<reference evidence="1 2" key="1">
    <citation type="journal article" date="2022" name="Hortic Res">
        <title>A haplotype resolved chromosomal level avocado genome allows analysis of novel avocado genes.</title>
        <authorList>
            <person name="Nath O."/>
            <person name="Fletcher S.J."/>
            <person name="Hayward A."/>
            <person name="Shaw L.M."/>
            <person name="Masouleh A.K."/>
            <person name="Furtado A."/>
            <person name="Henry R.J."/>
            <person name="Mitter N."/>
        </authorList>
    </citation>
    <scope>NUCLEOTIDE SEQUENCE [LARGE SCALE GENOMIC DNA]</scope>
    <source>
        <strain evidence="2">cv. Hass</strain>
    </source>
</reference>
<proteinExistence type="predicted"/>
<keyword evidence="2" id="KW-1185">Reference proteome</keyword>
<dbReference type="Proteomes" id="UP001234297">
    <property type="component" value="Chromosome 8"/>
</dbReference>
<sequence>MVGYPLARAGRRVKNQVQSCFCELNWHASADLLLHYNELGSASTNLLQCDKFGIASTDLLLHYDDLGSRHGGDCDTAIANLLISSVTLARLCFTSVFGSRKTVAHFKTKQDRDLFSANQESVPVHQQSIDLQQSSSNLCDCSPIAQNTDRPPQQRHCFLEPPQATVDRWKLIANSKLDSPSHAHLSNNFDALIAKCNESPESQDQHRPEIWVFQGRLVDLRLLLWLGILLCRRTAVAIGQGLDAGKRRSGYFG</sequence>
<accession>A0ACC2LIU5</accession>
<name>A0ACC2LIU5_PERAE</name>
<gene>
    <name evidence="1" type="ORF">MRB53_026601</name>
</gene>
<evidence type="ECO:0000313" key="1">
    <source>
        <dbReference type="EMBL" id="KAJ8633265.1"/>
    </source>
</evidence>
<organism evidence="1 2">
    <name type="scientific">Persea americana</name>
    <name type="common">Avocado</name>
    <dbReference type="NCBI Taxonomy" id="3435"/>
    <lineage>
        <taxon>Eukaryota</taxon>
        <taxon>Viridiplantae</taxon>
        <taxon>Streptophyta</taxon>
        <taxon>Embryophyta</taxon>
        <taxon>Tracheophyta</taxon>
        <taxon>Spermatophyta</taxon>
        <taxon>Magnoliopsida</taxon>
        <taxon>Magnoliidae</taxon>
        <taxon>Laurales</taxon>
        <taxon>Lauraceae</taxon>
        <taxon>Persea</taxon>
    </lineage>
</organism>
<dbReference type="EMBL" id="CM056816">
    <property type="protein sequence ID" value="KAJ8633265.1"/>
    <property type="molecule type" value="Genomic_DNA"/>
</dbReference>
<evidence type="ECO:0000313" key="2">
    <source>
        <dbReference type="Proteomes" id="UP001234297"/>
    </source>
</evidence>
<protein>
    <submittedName>
        <fullName evidence="1">Uncharacterized protein</fullName>
    </submittedName>
</protein>